<proteinExistence type="predicted"/>
<evidence type="ECO:0000256" key="1">
    <source>
        <dbReference type="SAM" id="MobiDB-lite"/>
    </source>
</evidence>
<keyword evidence="3" id="KW-1185">Reference proteome</keyword>
<dbReference type="RefSeq" id="WP_226575986.1">
    <property type="nucleotide sequence ID" value="NZ_BLAY01000013.1"/>
</dbReference>
<dbReference type="EMBL" id="BLAY01000013">
    <property type="protein sequence ID" value="GET36430.1"/>
    <property type="molecule type" value="Genomic_DNA"/>
</dbReference>
<organism evidence="2 3">
    <name type="scientific">Microseira wollei NIES-4236</name>
    <dbReference type="NCBI Taxonomy" id="2530354"/>
    <lineage>
        <taxon>Bacteria</taxon>
        <taxon>Bacillati</taxon>
        <taxon>Cyanobacteriota</taxon>
        <taxon>Cyanophyceae</taxon>
        <taxon>Oscillatoriophycideae</taxon>
        <taxon>Aerosakkonematales</taxon>
        <taxon>Aerosakkonemataceae</taxon>
        <taxon>Microseira</taxon>
    </lineage>
</organism>
<evidence type="ECO:0000313" key="2">
    <source>
        <dbReference type="EMBL" id="GET36430.1"/>
    </source>
</evidence>
<sequence length="89" mass="10371">MRSVANLSIKDKADSTITQDTQHQDSKMFSTIWQKFLTAIVSKSELQVWSESNRSGNTEWHAYDPETGRSICVASETEMRHWIEESYYH</sequence>
<dbReference type="AlphaFoldDB" id="A0AAV3X8N1"/>
<name>A0AAV3X8N1_9CYAN</name>
<protein>
    <submittedName>
        <fullName evidence="2">Uncharacterized protein</fullName>
    </submittedName>
</protein>
<gene>
    <name evidence="2" type="ORF">MiSe_11810</name>
</gene>
<reference evidence="2" key="1">
    <citation type="submission" date="2019-10" db="EMBL/GenBank/DDBJ databases">
        <title>Draft genome sequece of Microseira wollei NIES-4236.</title>
        <authorList>
            <person name="Yamaguchi H."/>
            <person name="Suzuki S."/>
            <person name="Kawachi M."/>
        </authorList>
    </citation>
    <scope>NUCLEOTIDE SEQUENCE</scope>
    <source>
        <strain evidence="2">NIES-4236</strain>
    </source>
</reference>
<feature type="region of interest" description="Disordered" evidence="1">
    <location>
        <begin position="1"/>
        <end position="21"/>
    </location>
</feature>
<accession>A0AAV3X8N1</accession>
<comment type="caution">
    <text evidence="2">The sequence shown here is derived from an EMBL/GenBank/DDBJ whole genome shotgun (WGS) entry which is preliminary data.</text>
</comment>
<dbReference type="Proteomes" id="UP001050975">
    <property type="component" value="Unassembled WGS sequence"/>
</dbReference>
<evidence type="ECO:0000313" key="3">
    <source>
        <dbReference type="Proteomes" id="UP001050975"/>
    </source>
</evidence>